<sequence>MIRIILLLALVAVSFCVPSTRPPVQDRKFISQAVEDEINRVGALIKDQELRQIFENTLPNTLDTTVTHFVPSEGGKQPDAFIITGDIPAMWLRDSTNQLFPYIDFVKRDPHLADLIKGVIHRQAKSINIDPYANAFLHELDGDKSVWERKYELDSLCSVLRLSYTYYEKSGGDSTPFVNDPEWAKAIQTILTTMSNQQLDSDQEEATGQLFYTWSRHSDNKLECLMDGGRYCAPSRFTGMVRTAFRPSDDSCTLPFNVPQNAGCVVCLEKISNIVKTFTTKDVDWNKISKQASLLATQIQSGIKKFGIVPTFDRGTGTRRDAYSFEVDGLEGNYFIDDANVPSLLSLPYLEYLPKNNSLYQSTRRLILDTLTNPYYFAGKYKGVGSPHTGRHNIWPIGLMMQAFTTDDDDEIKQCLSQLKASSVAYGQMHESFNQNDVKKYSRSWFAWANSLFGELILRLSTEKPHLLNLIY</sequence>
<evidence type="ECO:0000313" key="3">
    <source>
        <dbReference type="Proteomes" id="UP001431209"/>
    </source>
</evidence>
<name>A0AAW2Z476_9EUKA</name>
<keyword evidence="3" id="KW-1185">Reference proteome</keyword>
<dbReference type="PIRSF" id="PIRSF028846">
    <property type="entry name" value="UCP028846"/>
    <property type="match status" value="1"/>
</dbReference>
<dbReference type="InterPro" id="IPR008928">
    <property type="entry name" value="6-hairpin_glycosidase_sf"/>
</dbReference>
<dbReference type="Gene3D" id="1.50.10.10">
    <property type="match status" value="1"/>
</dbReference>
<dbReference type="Pfam" id="PF06824">
    <property type="entry name" value="Glyco_hydro_125"/>
    <property type="match status" value="1"/>
</dbReference>
<protein>
    <submittedName>
        <fullName evidence="2">Meiotically up-regulated protein</fullName>
    </submittedName>
</protein>
<keyword evidence="1" id="KW-0732">Signal</keyword>
<reference evidence="2 3" key="1">
    <citation type="submission" date="2024-03" db="EMBL/GenBank/DDBJ databases">
        <title>The Acrasis kona genome and developmental transcriptomes reveal deep origins of eukaryotic multicellular pathways.</title>
        <authorList>
            <person name="Sheikh S."/>
            <person name="Fu C.-J."/>
            <person name="Brown M.W."/>
            <person name="Baldauf S.L."/>
        </authorList>
    </citation>
    <scope>NUCLEOTIDE SEQUENCE [LARGE SCALE GENOMIC DNA]</scope>
    <source>
        <strain evidence="2 3">ATCC MYA-3509</strain>
    </source>
</reference>
<evidence type="ECO:0000256" key="1">
    <source>
        <dbReference type="SAM" id="SignalP"/>
    </source>
</evidence>
<dbReference type="SMART" id="SM01149">
    <property type="entry name" value="DUF1237"/>
    <property type="match status" value="1"/>
</dbReference>
<dbReference type="InterPro" id="IPR008313">
    <property type="entry name" value="GH125"/>
</dbReference>
<dbReference type="Proteomes" id="UP001431209">
    <property type="component" value="Unassembled WGS sequence"/>
</dbReference>
<accession>A0AAW2Z476</accession>
<feature type="chain" id="PRO_5043980141" evidence="1">
    <location>
        <begin position="17"/>
        <end position="472"/>
    </location>
</feature>
<feature type="signal peptide" evidence="1">
    <location>
        <begin position="1"/>
        <end position="16"/>
    </location>
</feature>
<organism evidence="2 3">
    <name type="scientific">Acrasis kona</name>
    <dbReference type="NCBI Taxonomy" id="1008807"/>
    <lineage>
        <taxon>Eukaryota</taxon>
        <taxon>Discoba</taxon>
        <taxon>Heterolobosea</taxon>
        <taxon>Tetramitia</taxon>
        <taxon>Eutetramitia</taxon>
        <taxon>Acrasidae</taxon>
        <taxon>Acrasis</taxon>
    </lineage>
</organism>
<gene>
    <name evidence="2" type="ORF">AKO1_004821</name>
</gene>
<dbReference type="InterPro" id="IPR012341">
    <property type="entry name" value="6hp_glycosidase-like_sf"/>
</dbReference>
<dbReference type="SUPFAM" id="SSF48208">
    <property type="entry name" value="Six-hairpin glycosidases"/>
    <property type="match status" value="1"/>
</dbReference>
<dbReference type="PANTHER" id="PTHR31047:SF0">
    <property type="entry name" value="MEIOTICALLY UP-REGULATED GENE 157 PROTEIN"/>
    <property type="match status" value="1"/>
</dbReference>
<dbReference type="GO" id="GO:0005975">
    <property type="term" value="P:carbohydrate metabolic process"/>
    <property type="evidence" value="ECO:0007669"/>
    <property type="project" value="InterPro"/>
</dbReference>
<comment type="caution">
    <text evidence="2">The sequence shown here is derived from an EMBL/GenBank/DDBJ whole genome shotgun (WGS) entry which is preliminary data.</text>
</comment>
<dbReference type="AlphaFoldDB" id="A0AAW2Z476"/>
<evidence type="ECO:0000313" key="2">
    <source>
        <dbReference type="EMBL" id="KAL0484265.1"/>
    </source>
</evidence>
<proteinExistence type="predicted"/>
<dbReference type="EMBL" id="JAOPGA020001032">
    <property type="protein sequence ID" value="KAL0484265.1"/>
    <property type="molecule type" value="Genomic_DNA"/>
</dbReference>
<dbReference type="PANTHER" id="PTHR31047">
    <property type="entry name" value="MEIOTICALLY UP-REGULATED GENE 157 PROTEIN"/>
    <property type="match status" value="1"/>
</dbReference>